<evidence type="ECO:0000256" key="4">
    <source>
        <dbReference type="ARBA" id="ARBA00047686"/>
    </source>
</evidence>
<evidence type="ECO:0000313" key="7">
    <source>
        <dbReference type="EMBL" id="AFX99142.1"/>
    </source>
</evidence>
<dbReference type="EMBL" id="CP003539">
    <property type="protein sequence ID" value="AFX99142.1"/>
    <property type="molecule type" value="Genomic_DNA"/>
</dbReference>
<dbReference type="GO" id="GO:0046081">
    <property type="term" value="P:dUTP catabolic process"/>
    <property type="evidence" value="ECO:0007669"/>
    <property type="project" value="InterPro"/>
</dbReference>
<feature type="binding site" evidence="5">
    <location>
        <begin position="68"/>
        <end position="70"/>
    </location>
    <ligand>
        <name>substrate</name>
    </ligand>
</feature>
<dbReference type="InterPro" id="IPR029054">
    <property type="entry name" value="dUTPase-like"/>
</dbReference>
<evidence type="ECO:0000256" key="3">
    <source>
        <dbReference type="ARBA" id="ARBA00023080"/>
    </source>
</evidence>
<accession>K7YNM6</accession>
<feature type="domain" description="dUTPase-like" evidence="6">
    <location>
        <begin position="16"/>
        <end position="147"/>
    </location>
</feature>
<evidence type="ECO:0000313" key="8">
    <source>
        <dbReference type="Proteomes" id="UP000010077"/>
    </source>
</evidence>
<dbReference type="AlphaFoldDB" id="K7YNM6"/>
<evidence type="ECO:0000259" key="6">
    <source>
        <dbReference type="Pfam" id="PF00692"/>
    </source>
</evidence>
<keyword evidence="3 5" id="KW-0546">Nucleotide metabolism</keyword>
<dbReference type="KEGG" id="thal:A1OE_961"/>
<dbReference type="InterPro" id="IPR008181">
    <property type="entry name" value="dUTPase"/>
</dbReference>
<organism evidence="7 8">
    <name type="scientific">Candidatus Endolissoclinum faulkneri L2</name>
    <dbReference type="NCBI Taxonomy" id="1193729"/>
    <lineage>
        <taxon>Bacteria</taxon>
        <taxon>Pseudomonadati</taxon>
        <taxon>Pseudomonadota</taxon>
        <taxon>Alphaproteobacteria</taxon>
        <taxon>Rhodospirillales</taxon>
        <taxon>Rhodospirillaceae</taxon>
        <taxon>Candidatus Endolissoclinum</taxon>
    </lineage>
</organism>
<dbReference type="InterPro" id="IPR036157">
    <property type="entry name" value="dUTPase-like_sf"/>
</dbReference>
<dbReference type="HAMAP" id="MF_00116">
    <property type="entry name" value="dUTPase_bact"/>
    <property type="match status" value="1"/>
</dbReference>
<comment type="caution">
    <text evidence="5">Lacks conserved residue(s) required for the propagation of feature annotation.</text>
</comment>
<dbReference type="GO" id="GO:0006226">
    <property type="term" value="P:dUMP biosynthetic process"/>
    <property type="evidence" value="ECO:0007669"/>
    <property type="project" value="UniProtKB-UniRule"/>
</dbReference>
<dbReference type="PATRIC" id="fig|1193729.4.peg.529"/>
<dbReference type="Gene3D" id="2.70.40.10">
    <property type="match status" value="1"/>
</dbReference>
<comment type="function">
    <text evidence="5">This enzyme is involved in nucleotide metabolism: it produces dUMP, the immediate precursor of thymidine nucleotides and it decreases the intracellular concentration of dUTP so that uracil cannot be incorporated into DNA.</text>
</comment>
<evidence type="ECO:0000256" key="5">
    <source>
        <dbReference type="HAMAP-Rule" id="MF_00116"/>
    </source>
</evidence>
<keyword evidence="5" id="KW-0479">Metal-binding</keyword>
<feature type="binding site" evidence="5">
    <location>
        <position position="81"/>
    </location>
    <ligand>
        <name>substrate</name>
    </ligand>
</feature>
<dbReference type="HOGENOM" id="CLU_068508_1_0_5"/>
<keyword evidence="8" id="KW-1185">Reference proteome</keyword>
<dbReference type="CDD" id="cd07557">
    <property type="entry name" value="trimeric_dUTPase"/>
    <property type="match status" value="1"/>
</dbReference>
<dbReference type="RefSeq" id="WP_015088640.1">
    <property type="nucleotide sequence ID" value="NC_019566.1"/>
</dbReference>
<sequence length="149" mass="15827">MSIFIRVVRLAHGADLPLPAYKTSGSAGMDLHAAILTSLSLPPTERAVIATGLSIALPKGYEGQIRGRSGLALHCGIACYNAPGTIDSDYRGEIKVMLINLGKKTVNFERGDRIAQLVISPVIKVAWEEVYALEDSERGTGSFGSTGLN</sequence>
<dbReference type="PANTHER" id="PTHR11241:SF0">
    <property type="entry name" value="DEOXYURIDINE 5'-TRIPHOSPHATE NUCLEOTIDOHYDROLASE"/>
    <property type="match status" value="1"/>
</dbReference>
<dbReference type="eggNOG" id="COG0756">
    <property type="taxonomic scope" value="Bacteria"/>
</dbReference>
<dbReference type="GO" id="GO:0004170">
    <property type="term" value="F:dUTP diphosphatase activity"/>
    <property type="evidence" value="ECO:0007669"/>
    <property type="project" value="UniProtKB-UniRule"/>
</dbReference>
<dbReference type="NCBIfam" id="NF001862">
    <property type="entry name" value="PRK00601.1"/>
    <property type="match status" value="1"/>
</dbReference>
<dbReference type="PANTHER" id="PTHR11241">
    <property type="entry name" value="DEOXYURIDINE 5'-TRIPHOSPHATE NUCLEOTIDOHYDROLASE"/>
    <property type="match status" value="1"/>
</dbReference>
<keyword evidence="2 5" id="KW-0378">Hydrolase</keyword>
<comment type="cofactor">
    <cofactor evidence="5">
        <name>Mg(2+)</name>
        <dbReference type="ChEBI" id="CHEBI:18420"/>
    </cofactor>
</comment>
<reference evidence="7 8" key="1">
    <citation type="journal article" date="2012" name="Proc. Natl. Acad. Sci. U.S.A.">
        <title>Genome streamlining and chemical defense in a coral reef symbiosis.</title>
        <authorList>
            <person name="Kwan J.C."/>
            <person name="Donia M.S."/>
            <person name="Han A.W."/>
            <person name="Hirose E."/>
            <person name="Haygood M.G."/>
            <person name="Schmidt E.W."/>
        </authorList>
    </citation>
    <scope>NUCLEOTIDE SEQUENCE [LARGE SCALE GENOMIC DNA]</scope>
    <source>
        <strain evidence="7 8">L2</strain>
    </source>
</reference>
<name>K7YNM6_9PROT</name>
<dbReference type="SUPFAM" id="SSF51283">
    <property type="entry name" value="dUTPase-like"/>
    <property type="match status" value="1"/>
</dbReference>
<proteinExistence type="inferred from homology"/>
<dbReference type="OrthoDB" id="9809956at2"/>
<dbReference type="Proteomes" id="UP000010077">
    <property type="component" value="Chromosome"/>
</dbReference>
<dbReference type="Pfam" id="PF00692">
    <property type="entry name" value="dUTPase"/>
    <property type="match status" value="1"/>
</dbReference>
<evidence type="ECO:0000256" key="1">
    <source>
        <dbReference type="ARBA" id="ARBA00006581"/>
    </source>
</evidence>
<dbReference type="NCBIfam" id="TIGR00576">
    <property type="entry name" value="dut"/>
    <property type="match status" value="1"/>
</dbReference>
<dbReference type="STRING" id="1193729.A1OE_961"/>
<gene>
    <name evidence="5 7" type="primary">dut</name>
    <name evidence="7" type="ORF">A1OE_961</name>
</gene>
<keyword evidence="5" id="KW-0460">Magnesium</keyword>
<dbReference type="UniPathway" id="UPA00610">
    <property type="reaction ID" value="UER00666"/>
</dbReference>
<comment type="catalytic activity">
    <reaction evidence="4 5">
        <text>dUTP + H2O = dUMP + diphosphate + H(+)</text>
        <dbReference type="Rhea" id="RHEA:10248"/>
        <dbReference type="ChEBI" id="CHEBI:15377"/>
        <dbReference type="ChEBI" id="CHEBI:15378"/>
        <dbReference type="ChEBI" id="CHEBI:33019"/>
        <dbReference type="ChEBI" id="CHEBI:61555"/>
        <dbReference type="ChEBI" id="CHEBI:246422"/>
        <dbReference type="EC" id="3.6.1.23"/>
    </reaction>
</comment>
<dbReference type="InterPro" id="IPR033704">
    <property type="entry name" value="dUTPase_trimeric"/>
</dbReference>
<evidence type="ECO:0000256" key="2">
    <source>
        <dbReference type="ARBA" id="ARBA00022801"/>
    </source>
</evidence>
<dbReference type="EC" id="3.6.1.23" evidence="5"/>
<protein>
    <recommendedName>
        <fullName evidence="5">Deoxyuridine 5'-triphosphate nucleotidohydrolase</fullName>
        <shortName evidence="5">dUTPase</shortName>
        <ecNumber evidence="5">3.6.1.23</ecNumber>
    </recommendedName>
    <alternativeName>
        <fullName evidence="5">dUTP pyrophosphatase</fullName>
    </alternativeName>
</protein>
<comment type="similarity">
    <text evidence="1 5">Belongs to the dUTPase family.</text>
</comment>
<feature type="binding site" evidence="5">
    <location>
        <begin position="85"/>
        <end position="87"/>
    </location>
    <ligand>
        <name>substrate</name>
    </ligand>
</feature>
<dbReference type="GO" id="GO:0000287">
    <property type="term" value="F:magnesium ion binding"/>
    <property type="evidence" value="ECO:0007669"/>
    <property type="project" value="UniProtKB-UniRule"/>
</dbReference>
<comment type="pathway">
    <text evidence="5">Pyrimidine metabolism; dUMP biosynthesis; dUMP from dCTP (dUTP route): step 2/2.</text>
</comment>